<dbReference type="STRING" id="146536.AQI70_17040"/>
<dbReference type="GO" id="GO:0032259">
    <property type="term" value="P:methylation"/>
    <property type="evidence" value="ECO:0007669"/>
    <property type="project" value="UniProtKB-KW"/>
</dbReference>
<sequence>MNDLEIRRRVRELEPWVNDFVYNGVRYATASTRDYLLSQPPQERADAFFAAFPGAKRVLELGALEGADTLAMSGQPGVEILALEGREENLRRAEFVMEVHGVTNVELRLADVESMEFAELGHFDATLCAGLLYHVQRPWELLADIGSVSDCLYLSTHYWGSSDGMTDLDGYAVHPVREDHPEPQARGLSVDVRWLDRPSLMRALERAGFTDVEVLHERATAEVCDIVAACRKAGVPRS</sequence>
<protein>
    <submittedName>
        <fullName evidence="2">Methyltransferase</fullName>
    </submittedName>
</protein>
<keyword evidence="2" id="KW-0489">Methyltransferase</keyword>
<dbReference type="Pfam" id="PF13847">
    <property type="entry name" value="Methyltransf_31"/>
    <property type="match status" value="1"/>
</dbReference>
<dbReference type="AlphaFoldDB" id="A0A117P7N8"/>
<dbReference type="InterPro" id="IPR025714">
    <property type="entry name" value="Methyltranfer_dom"/>
</dbReference>
<organism evidence="2 3">
    <name type="scientific">Streptomyces curacoi</name>
    <dbReference type="NCBI Taxonomy" id="146536"/>
    <lineage>
        <taxon>Bacteria</taxon>
        <taxon>Bacillati</taxon>
        <taxon>Actinomycetota</taxon>
        <taxon>Actinomycetes</taxon>
        <taxon>Kitasatosporales</taxon>
        <taxon>Streptomycetaceae</taxon>
        <taxon>Streptomyces</taxon>
    </lineage>
</organism>
<keyword evidence="3" id="KW-1185">Reference proteome</keyword>
<dbReference type="GO" id="GO:0008168">
    <property type="term" value="F:methyltransferase activity"/>
    <property type="evidence" value="ECO:0007669"/>
    <property type="project" value="UniProtKB-KW"/>
</dbReference>
<evidence type="ECO:0000313" key="3">
    <source>
        <dbReference type="Proteomes" id="UP000054024"/>
    </source>
</evidence>
<gene>
    <name evidence="2" type="ORF">AQI70_17040</name>
</gene>
<dbReference type="InterPro" id="IPR029063">
    <property type="entry name" value="SAM-dependent_MTases_sf"/>
</dbReference>
<dbReference type="Gene3D" id="3.40.50.150">
    <property type="entry name" value="Vaccinia Virus protein VP39"/>
    <property type="match status" value="1"/>
</dbReference>
<reference evidence="2 3" key="1">
    <citation type="submission" date="2015-10" db="EMBL/GenBank/DDBJ databases">
        <title>Draft genome sequence of Streptomyces curacoi DSM 40107, type strain for the species Streptomyces curacoi.</title>
        <authorList>
            <person name="Ruckert C."/>
            <person name="Winkler A."/>
            <person name="Kalinowski J."/>
            <person name="Kampfer P."/>
            <person name="Glaeser S."/>
        </authorList>
    </citation>
    <scope>NUCLEOTIDE SEQUENCE [LARGE SCALE GENOMIC DNA]</scope>
    <source>
        <strain evidence="2 3">DSM 40107</strain>
    </source>
</reference>
<keyword evidence="2" id="KW-0808">Transferase</keyword>
<evidence type="ECO:0000259" key="1">
    <source>
        <dbReference type="Pfam" id="PF13847"/>
    </source>
</evidence>
<comment type="caution">
    <text evidence="2">The sequence shown here is derived from an EMBL/GenBank/DDBJ whole genome shotgun (WGS) entry which is preliminary data.</text>
</comment>
<dbReference type="EMBL" id="LMWJ01000013">
    <property type="protein sequence ID" value="KUM74554.1"/>
    <property type="molecule type" value="Genomic_DNA"/>
</dbReference>
<dbReference type="Proteomes" id="UP000054024">
    <property type="component" value="Unassembled WGS sequence"/>
</dbReference>
<feature type="domain" description="Methyltransferase" evidence="1">
    <location>
        <begin position="56"/>
        <end position="145"/>
    </location>
</feature>
<dbReference type="OrthoDB" id="5195124at2"/>
<name>A0A117P7N8_9ACTN</name>
<evidence type="ECO:0000313" key="2">
    <source>
        <dbReference type="EMBL" id="KUM74554.1"/>
    </source>
</evidence>
<dbReference type="CDD" id="cd02440">
    <property type="entry name" value="AdoMet_MTases"/>
    <property type="match status" value="1"/>
</dbReference>
<dbReference type="SUPFAM" id="SSF53335">
    <property type="entry name" value="S-adenosyl-L-methionine-dependent methyltransferases"/>
    <property type="match status" value="1"/>
</dbReference>
<accession>A0A117P7N8</accession>
<proteinExistence type="predicted"/>